<reference evidence="1" key="1">
    <citation type="journal article" date="2021" name="bioRxiv">
        <title>Whole Genome Assembly and Annotation of Northern Wild Rice, Zizania palustris L., Supports a Whole Genome Duplication in the Zizania Genus.</title>
        <authorList>
            <person name="Haas M."/>
            <person name="Kono T."/>
            <person name="Macchietto M."/>
            <person name="Millas R."/>
            <person name="McGilp L."/>
            <person name="Shao M."/>
            <person name="Duquette J."/>
            <person name="Hirsch C.N."/>
            <person name="Kimball J."/>
        </authorList>
    </citation>
    <scope>NUCLEOTIDE SEQUENCE</scope>
    <source>
        <tissue evidence="1">Fresh leaf tissue</tissue>
    </source>
</reference>
<dbReference type="Proteomes" id="UP000729402">
    <property type="component" value="Unassembled WGS sequence"/>
</dbReference>
<accession>A0A8J5WFT2</accession>
<protein>
    <submittedName>
        <fullName evidence="1">Uncharacterized protein</fullName>
    </submittedName>
</protein>
<organism evidence="1 2">
    <name type="scientific">Zizania palustris</name>
    <name type="common">Northern wild rice</name>
    <dbReference type="NCBI Taxonomy" id="103762"/>
    <lineage>
        <taxon>Eukaryota</taxon>
        <taxon>Viridiplantae</taxon>
        <taxon>Streptophyta</taxon>
        <taxon>Embryophyta</taxon>
        <taxon>Tracheophyta</taxon>
        <taxon>Spermatophyta</taxon>
        <taxon>Magnoliopsida</taxon>
        <taxon>Liliopsida</taxon>
        <taxon>Poales</taxon>
        <taxon>Poaceae</taxon>
        <taxon>BOP clade</taxon>
        <taxon>Oryzoideae</taxon>
        <taxon>Oryzeae</taxon>
        <taxon>Zizaniinae</taxon>
        <taxon>Zizania</taxon>
    </lineage>
</organism>
<proteinExistence type="predicted"/>
<name>A0A8J5WFT2_ZIZPA</name>
<dbReference type="AlphaFoldDB" id="A0A8J5WFT2"/>
<keyword evidence="2" id="KW-1185">Reference proteome</keyword>
<evidence type="ECO:0000313" key="2">
    <source>
        <dbReference type="Proteomes" id="UP000729402"/>
    </source>
</evidence>
<comment type="caution">
    <text evidence="1">The sequence shown here is derived from an EMBL/GenBank/DDBJ whole genome shotgun (WGS) entry which is preliminary data.</text>
</comment>
<gene>
    <name evidence="1" type="ORF">GUJ93_ZPchr0010g9262</name>
</gene>
<evidence type="ECO:0000313" key="1">
    <source>
        <dbReference type="EMBL" id="KAG8087967.1"/>
    </source>
</evidence>
<sequence>MASVRVSIERSSTSRCFLSLSRRRRSCHGAPFARSACAGGYFLRPRRFHEGEDGMGGRKRPGSGKCRLFPSMADEAHDDPDDPDPFLMVEPVEVDSTNPIQDDDTDATPINVEAKGGTGDGELTIGSRVLLNPQSRGQARARCSIESRNAGRQKAAAVSVDLVIEGIPDYLTIAWPELLRVPDQPLL</sequence>
<dbReference type="EMBL" id="JAAALK010000082">
    <property type="protein sequence ID" value="KAG8087967.1"/>
    <property type="molecule type" value="Genomic_DNA"/>
</dbReference>
<reference evidence="1" key="2">
    <citation type="submission" date="2021-02" db="EMBL/GenBank/DDBJ databases">
        <authorList>
            <person name="Kimball J.A."/>
            <person name="Haas M.W."/>
            <person name="Macchietto M."/>
            <person name="Kono T."/>
            <person name="Duquette J."/>
            <person name="Shao M."/>
        </authorList>
    </citation>
    <scope>NUCLEOTIDE SEQUENCE</scope>
    <source>
        <tissue evidence="1">Fresh leaf tissue</tissue>
    </source>
</reference>